<dbReference type="Proteomes" id="UP000183077">
    <property type="component" value="Unassembled WGS sequence"/>
</dbReference>
<dbReference type="SUPFAM" id="SSF56935">
    <property type="entry name" value="Porins"/>
    <property type="match status" value="1"/>
</dbReference>
<dbReference type="InterPro" id="IPR036942">
    <property type="entry name" value="Beta-barrel_TonB_sf"/>
</dbReference>
<reference evidence="5 6" key="1">
    <citation type="submission" date="2016-10" db="EMBL/GenBank/DDBJ databases">
        <authorList>
            <person name="de Groot N.N."/>
        </authorList>
    </citation>
    <scope>NUCLEOTIDE SEQUENCE [LARGE SCALE GENOMIC DNA]</scope>
    <source>
        <strain evidence="5 6">DSM 23048</strain>
    </source>
</reference>
<dbReference type="GO" id="GO:0009279">
    <property type="term" value="C:cell outer membrane"/>
    <property type="evidence" value="ECO:0007669"/>
    <property type="project" value="UniProtKB-SubCell"/>
</dbReference>
<gene>
    <name evidence="5" type="ORF">SAMN04488018_102254</name>
</gene>
<evidence type="ECO:0000256" key="1">
    <source>
        <dbReference type="ARBA" id="ARBA00004442"/>
    </source>
</evidence>
<evidence type="ECO:0000313" key="6">
    <source>
        <dbReference type="Proteomes" id="UP000183077"/>
    </source>
</evidence>
<organism evidence="5 6">
    <name type="scientific">Myroides marinus</name>
    <dbReference type="NCBI Taxonomy" id="703342"/>
    <lineage>
        <taxon>Bacteria</taxon>
        <taxon>Pseudomonadati</taxon>
        <taxon>Bacteroidota</taxon>
        <taxon>Flavobacteriia</taxon>
        <taxon>Flavobacteriales</taxon>
        <taxon>Flavobacteriaceae</taxon>
        <taxon>Myroides</taxon>
    </lineage>
</organism>
<keyword evidence="2" id="KW-0472">Membrane</keyword>
<feature type="chain" id="PRO_5010162008" evidence="4">
    <location>
        <begin position="20"/>
        <end position="944"/>
    </location>
</feature>
<protein>
    <submittedName>
        <fullName evidence="5">CarboxypepD_reg-like domain-containing protein</fullName>
    </submittedName>
</protein>
<keyword evidence="3" id="KW-0998">Cell outer membrane</keyword>
<evidence type="ECO:0000256" key="2">
    <source>
        <dbReference type="ARBA" id="ARBA00023136"/>
    </source>
</evidence>
<evidence type="ECO:0000313" key="5">
    <source>
        <dbReference type="EMBL" id="SEI61528.1"/>
    </source>
</evidence>
<dbReference type="Gene3D" id="2.60.40.1120">
    <property type="entry name" value="Carboxypeptidase-like, regulatory domain"/>
    <property type="match status" value="1"/>
</dbReference>
<comment type="subcellular location">
    <subcellularLocation>
        <location evidence="1">Cell outer membrane</location>
    </subcellularLocation>
</comment>
<dbReference type="Gene3D" id="2.40.170.20">
    <property type="entry name" value="TonB-dependent receptor, beta-barrel domain"/>
    <property type="match status" value="1"/>
</dbReference>
<keyword evidence="4" id="KW-0732">Signal</keyword>
<sequence>MKKLLFSLFFVLQVVISYAQGVQEIKGKVVDAKTQMPISSVSVRIQASTNSSLTNNEGNFTLENVKAGNQDVVISYVGYITKRLPVEVGDKVIDLGTISIDEDFASIEQLGIISLTENDLSDDNSSNDTSSGLLQATKDPFQQAAAYNWGSAFFRIRGLDNEYGKTMINGVVMNKAQDGRPQWGNWGGLNDATRNQVFSAGSTPSDFNFGGILGTQNISTRASQIRKGAKAGFSASNTNYTWRPYAIYSSGLNKKGWAFALSASYRGAKEGYFDGTNYDALSLFAAVEKKFNDNHSLNFTAIYAQNKRGKNSPITDEQAELKDFKYNSYWGWQNGDKRNSRYKDVSEPIFQLTHYWKIDEVSNLTTTASYQFGHIANSRLGYIDGINPDPTYYKKLPSYFLNKIEPKYWSMTKEEFESLPDSEFKSYTNSLLDQAQYVKDEFQNFGQINWDDIYTINQANGGASKIMQYEDRQDDKTFSFNTNFKTILSDHVTLDAGFNYRRVHSNYYKKAVDLLGGEYYMDLDTYQDAGKQDSDMNNPNRAIGVGDKFGYNYSIDSNIVDVFTQFNFDYDKFDFYVAQKIGYTSYERDGKYRNAVYANNSYGKSGLVDFNNYGFKGGVVYHLTGRHAFSVNAAYYNQAPTIRNTFANSRLNNLVTKDLTNEDVFSIDGSYIVRTPKLKARVSGYLSEIKNSTQINFYYADGVGIVDDNGDFLSTTGGAFVSEILTGVNKRNIGVEIGAEYQLTQTLKATAAATIGQSIYTNNPNLRLNSDNVAKTFDYGTAYMKDYRTGNGPQTALSLGLEYRDPAYWWVGANINYMDHAYTNISGLRRTENFVKDPATGQPFSNLTEDKLRSVLKQEQLADFTVVNITGGKSWRLPNRNIIGFFASVNNLFNKQYKTGGFEQARNANYEREMLNTQSGTNTFSNKYWYAYGRNFFVNVYYNF</sequence>
<feature type="signal peptide" evidence="4">
    <location>
        <begin position="1"/>
        <end position="19"/>
    </location>
</feature>
<dbReference type="EMBL" id="FNYS01000002">
    <property type="protein sequence ID" value="SEI61528.1"/>
    <property type="molecule type" value="Genomic_DNA"/>
</dbReference>
<dbReference type="SUPFAM" id="SSF49464">
    <property type="entry name" value="Carboxypeptidase regulatory domain-like"/>
    <property type="match status" value="1"/>
</dbReference>
<dbReference type="GeneID" id="82255944"/>
<dbReference type="AlphaFoldDB" id="A0A1H6S012"/>
<dbReference type="InterPro" id="IPR008969">
    <property type="entry name" value="CarboxyPept-like_regulatory"/>
</dbReference>
<proteinExistence type="predicted"/>
<evidence type="ECO:0000256" key="4">
    <source>
        <dbReference type="SAM" id="SignalP"/>
    </source>
</evidence>
<accession>A0A1H6S012</accession>
<evidence type="ECO:0000256" key="3">
    <source>
        <dbReference type="ARBA" id="ARBA00023237"/>
    </source>
</evidence>
<name>A0A1H6S012_9FLAO</name>
<dbReference type="Pfam" id="PF13715">
    <property type="entry name" value="CarbopepD_reg_2"/>
    <property type="match status" value="1"/>
</dbReference>
<dbReference type="RefSeq" id="WP_074744717.1">
    <property type="nucleotide sequence ID" value="NZ_FNYS01000002.1"/>
</dbReference>